<dbReference type="AlphaFoldDB" id="A0A7R9CIX1"/>
<reference evidence="1" key="1">
    <citation type="submission" date="2020-11" db="EMBL/GenBank/DDBJ databases">
        <authorList>
            <person name="Tran Van P."/>
        </authorList>
    </citation>
    <scope>NUCLEOTIDE SEQUENCE</scope>
</reference>
<evidence type="ECO:0000313" key="1">
    <source>
        <dbReference type="EMBL" id="CAD7396168.1"/>
    </source>
</evidence>
<accession>A0A7R9CIX1</accession>
<sequence length="128" mass="15102">MKTTLNITDRDSNLDLLSVKSNTRVRRRPDWRFHENNGGTNHEDRIFLWHKFNTKYWHRLNNLCRWWCCQLHGPSGWRVLYTEERVIFYFGCVHVIKGVEWSITGKGDMGLIPGGDDGADMCKPSFIM</sequence>
<dbReference type="EMBL" id="OD000165">
    <property type="protein sequence ID" value="CAD7396168.1"/>
    <property type="molecule type" value="Genomic_DNA"/>
</dbReference>
<name>A0A7R9CIX1_TIMPO</name>
<protein>
    <submittedName>
        <fullName evidence="1">Uncharacterized protein</fullName>
    </submittedName>
</protein>
<proteinExistence type="predicted"/>
<organism evidence="1">
    <name type="scientific">Timema poppense</name>
    <name type="common">Walking stick</name>
    <dbReference type="NCBI Taxonomy" id="170557"/>
    <lineage>
        <taxon>Eukaryota</taxon>
        <taxon>Metazoa</taxon>
        <taxon>Ecdysozoa</taxon>
        <taxon>Arthropoda</taxon>
        <taxon>Hexapoda</taxon>
        <taxon>Insecta</taxon>
        <taxon>Pterygota</taxon>
        <taxon>Neoptera</taxon>
        <taxon>Polyneoptera</taxon>
        <taxon>Phasmatodea</taxon>
        <taxon>Timematodea</taxon>
        <taxon>Timematoidea</taxon>
        <taxon>Timematidae</taxon>
        <taxon>Timema</taxon>
    </lineage>
</organism>
<gene>
    <name evidence="1" type="ORF">TPSB3V08_LOCUS534</name>
</gene>